<dbReference type="EMBL" id="FUEZ01000003">
    <property type="protein sequence ID" value="SPM39304.1"/>
    <property type="molecule type" value="Genomic_DNA"/>
</dbReference>
<dbReference type="SUPFAM" id="SSF51735">
    <property type="entry name" value="NAD(P)-binding Rossmann-fold domains"/>
    <property type="match status" value="1"/>
</dbReference>
<name>A0A2U3P6B3_9MYCO</name>
<dbReference type="AlphaFoldDB" id="A0A2U3P6B3"/>
<protein>
    <submittedName>
        <fullName evidence="3">NAD(P)-dependent dehydrogenase, short-chain alcohol dehydrogenase family</fullName>
    </submittedName>
</protein>
<sequence>MPELTEEVSTNMNQATTTQADGLVGTTAIVTGASRGFGRAIATALSAAGAQVVGVARTGARLEEVRRELGPTFIPVVADSADPATAARVIDEYQPRTLVLSAGSTPQMSPLQEQTWETFSSNWNVDVAQAFHWVRHALRRPLAPGSSVIVMSSGAALNGSPLSGGYAGAKATVRFITGYAAEEADRTALGISFVSVLPRLTPLTDLGAKAVAAYAERQGVSADTFVRTGPPPLSAEQVGKSVLEIAGRGPGQHGAYLLTASGLSSLN</sequence>
<accession>A0A2U3P6B3</accession>
<dbReference type="CDD" id="cd05233">
    <property type="entry name" value="SDR_c"/>
    <property type="match status" value="1"/>
</dbReference>
<reference evidence="3 4" key="1">
    <citation type="submission" date="2017-01" db="EMBL/GenBank/DDBJ databases">
        <authorList>
            <consortium name="Urmite Genomes"/>
        </authorList>
    </citation>
    <scope>NUCLEOTIDE SEQUENCE [LARGE SCALE GENOMIC DNA]</scope>
    <source>
        <strain evidence="3 4">AB215</strain>
    </source>
</reference>
<dbReference type="Proteomes" id="UP000240424">
    <property type="component" value="Unassembled WGS sequence"/>
</dbReference>
<keyword evidence="2" id="KW-0560">Oxidoreductase</keyword>
<evidence type="ECO:0000313" key="4">
    <source>
        <dbReference type="Proteomes" id="UP000240424"/>
    </source>
</evidence>
<dbReference type="STRING" id="1841861.GCA_900157365_05689"/>
<dbReference type="GO" id="GO:0016491">
    <property type="term" value="F:oxidoreductase activity"/>
    <property type="evidence" value="ECO:0007669"/>
    <property type="project" value="UniProtKB-KW"/>
</dbReference>
<dbReference type="PANTHER" id="PTHR42901">
    <property type="entry name" value="ALCOHOL DEHYDROGENASE"/>
    <property type="match status" value="1"/>
</dbReference>
<dbReference type="InterPro" id="IPR036291">
    <property type="entry name" value="NAD(P)-bd_dom_sf"/>
</dbReference>
<evidence type="ECO:0000256" key="2">
    <source>
        <dbReference type="ARBA" id="ARBA00023002"/>
    </source>
</evidence>
<dbReference type="InterPro" id="IPR002347">
    <property type="entry name" value="SDR_fam"/>
</dbReference>
<evidence type="ECO:0000256" key="1">
    <source>
        <dbReference type="ARBA" id="ARBA00006484"/>
    </source>
</evidence>
<dbReference type="PANTHER" id="PTHR42901:SF1">
    <property type="entry name" value="ALCOHOL DEHYDROGENASE"/>
    <property type="match status" value="1"/>
</dbReference>
<evidence type="ECO:0000313" key="3">
    <source>
        <dbReference type="EMBL" id="SPM39304.1"/>
    </source>
</evidence>
<keyword evidence="4" id="KW-1185">Reference proteome</keyword>
<dbReference type="PRINTS" id="PR00081">
    <property type="entry name" value="GDHRDH"/>
</dbReference>
<comment type="similarity">
    <text evidence="1">Belongs to the short-chain dehydrogenases/reductases (SDR) family.</text>
</comment>
<dbReference type="Pfam" id="PF00106">
    <property type="entry name" value="adh_short"/>
    <property type="match status" value="1"/>
</dbReference>
<organism evidence="3 4">
    <name type="scientific">Mycobacterium numidiamassiliense</name>
    <dbReference type="NCBI Taxonomy" id="1841861"/>
    <lineage>
        <taxon>Bacteria</taxon>
        <taxon>Bacillati</taxon>
        <taxon>Actinomycetota</taxon>
        <taxon>Actinomycetes</taxon>
        <taxon>Mycobacteriales</taxon>
        <taxon>Mycobacteriaceae</taxon>
        <taxon>Mycobacterium</taxon>
    </lineage>
</organism>
<proteinExistence type="inferred from homology"/>
<gene>
    <name evidence="3" type="ORF">MNAB215_1486</name>
</gene>
<dbReference type="RefSeq" id="WP_425436408.1">
    <property type="nucleotide sequence ID" value="NZ_FUEZ01000003.1"/>
</dbReference>
<dbReference type="Gene3D" id="3.40.50.720">
    <property type="entry name" value="NAD(P)-binding Rossmann-like Domain"/>
    <property type="match status" value="1"/>
</dbReference>